<name>X1U7M8_9ZZZZ</name>
<dbReference type="EMBL" id="BARW01033783">
    <property type="protein sequence ID" value="GAJ13469.1"/>
    <property type="molecule type" value="Genomic_DNA"/>
</dbReference>
<feature type="non-terminal residue" evidence="1">
    <location>
        <position position="1"/>
    </location>
</feature>
<protein>
    <submittedName>
        <fullName evidence="1">Uncharacterized protein</fullName>
    </submittedName>
</protein>
<dbReference type="AlphaFoldDB" id="X1U7M8"/>
<sequence length="130" mass="15200">YLTYGQFEYYPSGKIGPCAPYPPGILKNRDFREYKWIGSHLKTFKYFLFKGIHLIDFLDDKGKWLTSAADMAFMFPMLEMVGSKITFIPQVLYVYNNANPLRRDKIALGDQLRCDKLIRGRAKYSLLKLK</sequence>
<comment type="caution">
    <text evidence="1">The sequence shown here is derived from an EMBL/GenBank/DDBJ whole genome shotgun (WGS) entry which is preliminary data.</text>
</comment>
<gene>
    <name evidence="1" type="ORF">S12H4_53123</name>
</gene>
<reference evidence="1" key="1">
    <citation type="journal article" date="2014" name="Front. Microbiol.">
        <title>High frequency of phylogenetically diverse reductive dehalogenase-homologous genes in deep subseafloor sedimentary metagenomes.</title>
        <authorList>
            <person name="Kawai M."/>
            <person name="Futagami T."/>
            <person name="Toyoda A."/>
            <person name="Takaki Y."/>
            <person name="Nishi S."/>
            <person name="Hori S."/>
            <person name="Arai W."/>
            <person name="Tsubouchi T."/>
            <person name="Morono Y."/>
            <person name="Uchiyama I."/>
            <person name="Ito T."/>
            <person name="Fujiyama A."/>
            <person name="Inagaki F."/>
            <person name="Takami H."/>
        </authorList>
    </citation>
    <scope>NUCLEOTIDE SEQUENCE</scope>
    <source>
        <strain evidence="1">Expedition CK06-06</strain>
    </source>
</reference>
<accession>X1U7M8</accession>
<proteinExistence type="predicted"/>
<evidence type="ECO:0000313" key="1">
    <source>
        <dbReference type="EMBL" id="GAJ13469.1"/>
    </source>
</evidence>
<organism evidence="1">
    <name type="scientific">marine sediment metagenome</name>
    <dbReference type="NCBI Taxonomy" id="412755"/>
    <lineage>
        <taxon>unclassified sequences</taxon>
        <taxon>metagenomes</taxon>
        <taxon>ecological metagenomes</taxon>
    </lineage>
</organism>